<feature type="compositionally biased region" description="Polar residues" evidence="1">
    <location>
        <begin position="166"/>
        <end position="176"/>
    </location>
</feature>
<reference evidence="3" key="1">
    <citation type="journal article" date="2020" name="Nature">
        <title>Giant virus diversity and host interactions through global metagenomics.</title>
        <authorList>
            <person name="Schulz F."/>
            <person name="Roux S."/>
            <person name="Paez-Espino D."/>
            <person name="Jungbluth S."/>
            <person name="Walsh D.A."/>
            <person name="Denef V.J."/>
            <person name="McMahon K.D."/>
            <person name="Konstantinidis K.T."/>
            <person name="Eloe-Fadrosh E.A."/>
            <person name="Kyrpides N.C."/>
            <person name="Woyke T."/>
        </authorList>
    </citation>
    <scope>NUCLEOTIDE SEQUENCE</scope>
    <source>
        <strain evidence="3">GVMAG-M-3300023179-92</strain>
    </source>
</reference>
<sequence>MSNKISTKVKEEILVELVEPCYKTDIKELINERKFWRKTGNYFESASKVFIGASSIVSFASGIYDYQLLSFFSGTTGVLSLVCMQFSSYSYNESKERTSKLNKLLDKLKIDTVPDISDQPFARYQQTPYTVSQTYSSAYQQPPYPVVQQYQPVVQVIPKPEVIHYNQPSSKTSTPPQAKRSLSRKKSISEEKEIDKEVEMTTPNIIEDEKV</sequence>
<keyword evidence="2" id="KW-1133">Transmembrane helix</keyword>
<feature type="transmembrane region" description="Helical" evidence="2">
    <location>
        <begin position="70"/>
        <end position="91"/>
    </location>
</feature>
<feature type="compositionally biased region" description="Basic and acidic residues" evidence="1">
    <location>
        <begin position="187"/>
        <end position="199"/>
    </location>
</feature>
<keyword evidence="2" id="KW-0812">Transmembrane</keyword>
<name>A0A6C0HDR5_9ZZZZ</name>
<protein>
    <submittedName>
        <fullName evidence="3">Uncharacterized protein</fullName>
    </submittedName>
</protein>
<feature type="region of interest" description="Disordered" evidence="1">
    <location>
        <begin position="165"/>
        <end position="211"/>
    </location>
</feature>
<evidence type="ECO:0000256" key="1">
    <source>
        <dbReference type="SAM" id="MobiDB-lite"/>
    </source>
</evidence>
<evidence type="ECO:0000256" key="2">
    <source>
        <dbReference type="SAM" id="Phobius"/>
    </source>
</evidence>
<organism evidence="3">
    <name type="scientific">viral metagenome</name>
    <dbReference type="NCBI Taxonomy" id="1070528"/>
    <lineage>
        <taxon>unclassified sequences</taxon>
        <taxon>metagenomes</taxon>
        <taxon>organismal metagenomes</taxon>
    </lineage>
</organism>
<accession>A0A6C0HDR5</accession>
<dbReference type="EMBL" id="MN739937">
    <property type="protein sequence ID" value="QHT78771.1"/>
    <property type="molecule type" value="Genomic_DNA"/>
</dbReference>
<proteinExistence type="predicted"/>
<evidence type="ECO:0000313" key="3">
    <source>
        <dbReference type="EMBL" id="QHT78771.1"/>
    </source>
</evidence>
<keyword evidence="2" id="KW-0472">Membrane</keyword>
<feature type="transmembrane region" description="Helical" evidence="2">
    <location>
        <begin position="42"/>
        <end position="64"/>
    </location>
</feature>
<dbReference type="AlphaFoldDB" id="A0A6C0HDR5"/>